<comment type="caution">
    <text evidence="3">The sequence shown here is derived from an EMBL/GenBank/DDBJ whole genome shotgun (WGS) entry which is preliminary data.</text>
</comment>
<reference evidence="3 4" key="1">
    <citation type="journal article" date="2016" name="Nat. Commun.">
        <title>Thousands of microbial genomes shed light on interconnected biogeochemical processes in an aquifer system.</title>
        <authorList>
            <person name="Anantharaman K."/>
            <person name="Brown C.T."/>
            <person name="Hug L.A."/>
            <person name="Sharon I."/>
            <person name="Castelle C.J."/>
            <person name="Probst A.J."/>
            <person name="Thomas B.C."/>
            <person name="Singh A."/>
            <person name="Wilkins M.J."/>
            <person name="Karaoz U."/>
            <person name="Brodie E.L."/>
            <person name="Williams K.H."/>
            <person name="Hubbard S.S."/>
            <person name="Banfield J.F."/>
        </authorList>
    </citation>
    <scope>NUCLEOTIDE SEQUENCE [LARGE SCALE GENOMIC DNA]</scope>
</reference>
<keyword evidence="2" id="KW-0732">Signal</keyword>
<feature type="coiled-coil region" evidence="1">
    <location>
        <begin position="46"/>
        <end position="156"/>
    </location>
</feature>
<dbReference type="Proteomes" id="UP000176815">
    <property type="component" value="Unassembled WGS sequence"/>
</dbReference>
<organism evidence="3 4">
    <name type="scientific">candidate division WWE3 bacterium RIFOXYD1_FULL_39_9</name>
    <dbReference type="NCBI Taxonomy" id="1802649"/>
    <lineage>
        <taxon>Bacteria</taxon>
        <taxon>Katanobacteria</taxon>
    </lineage>
</organism>
<sequence>MTKKSTFIIASLFSLIGFLALTSTASAFSAEESGCTRPTEKNSEQIENYKDCIREYKEKYREEHEEKVRELKREREEKKLELKENIAERCNLTEEKVDEKIEQFRESQAKHLERYEALKEKLANLIARLEENGYDVTELQNDLIVLEEKIAVLSEKFEAFVVQLEETADYECGNSDGNFVAAMKEAKDALAEVRTATLDVKTYYVETVKPDIVALRDQIRETSKEDSRMLKPSNSIN</sequence>
<feature type="chain" id="PRO_5009515125" description="DUF5667 domain-containing protein" evidence="2">
    <location>
        <begin position="30"/>
        <end position="237"/>
    </location>
</feature>
<dbReference type="AlphaFoldDB" id="A0A1F4X358"/>
<name>A0A1F4X358_UNCKA</name>
<accession>A0A1F4X358</accession>
<dbReference type="EMBL" id="MEWG01000050">
    <property type="protein sequence ID" value="OGC76140.1"/>
    <property type="molecule type" value="Genomic_DNA"/>
</dbReference>
<evidence type="ECO:0000256" key="1">
    <source>
        <dbReference type="SAM" id="Coils"/>
    </source>
</evidence>
<protein>
    <recommendedName>
        <fullName evidence="5">DUF5667 domain-containing protein</fullName>
    </recommendedName>
</protein>
<feature type="signal peptide" evidence="2">
    <location>
        <begin position="1"/>
        <end position="29"/>
    </location>
</feature>
<evidence type="ECO:0008006" key="5">
    <source>
        <dbReference type="Google" id="ProtNLM"/>
    </source>
</evidence>
<evidence type="ECO:0000313" key="4">
    <source>
        <dbReference type="Proteomes" id="UP000176815"/>
    </source>
</evidence>
<evidence type="ECO:0000313" key="3">
    <source>
        <dbReference type="EMBL" id="OGC76140.1"/>
    </source>
</evidence>
<keyword evidence="1" id="KW-0175">Coiled coil</keyword>
<proteinExistence type="predicted"/>
<evidence type="ECO:0000256" key="2">
    <source>
        <dbReference type="SAM" id="SignalP"/>
    </source>
</evidence>
<gene>
    <name evidence="3" type="ORF">A2619_02160</name>
</gene>